<keyword evidence="2" id="KW-1185">Reference proteome</keyword>
<dbReference type="AlphaFoldDB" id="A0A1W0ARW7"/>
<dbReference type="STRING" id="1538463.B0T36_21985"/>
<dbReference type="OrthoDB" id="4560026at2"/>
<dbReference type="Proteomes" id="UP000188836">
    <property type="component" value="Unassembled WGS sequence"/>
</dbReference>
<protein>
    <submittedName>
        <fullName evidence="1">Uncharacterized protein</fullName>
    </submittedName>
</protein>
<reference evidence="1 2" key="1">
    <citation type="journal article" date="2016" name="Antonie Van Leeuwenhoek">
        <title>Nocardia donostiensis sp. nov., isolated from human respiratory specimens.</title>
        <authorList>
            <person name="Ercibengoa M."/>
            <person name="Bell M."/>
            <person name="Marimon J.M."/>
            <person name="Humrighouse B."/>
            <person name="Klenk H.P."/>
            <person name="Potter G."/>
            <person name="Perez-Trallero E."/>
        </authorList>
    </citation>
    <scope>NUCLEOTIDE SEQUENCE [LARGE SCALE GENOMIC DNA]</scope>
    <source>
        <strain evidence="1 2">X1655</strain>
    </source>
</reference>
<accession>A0A1W0ARW7</accession>
<dbReference type="RefSeq" id="WP_077116288.1">
    <property type="nucleotide sequence ID" value="NZ_LOKT01000017.1"/>
</dbReference>
<name>A0A1W0ARW7_9NOCA</name>
<evidence type="ECO:0000313" key="1">
    <source>
        <dbReference type="EMBL" id="ONM48808.1"/>
    </source>
</evidence>
<evidence type="ECO:0000313" key="2">
    <source>
        <dbReference type="Proteomes" id="UP000188836"/>
    </source>
</evidence>
<gene>
    <name evidence="1" type="ORF">B0T46_09970</name>
</gene>
<proteinExistence type="predicted"/>
<comment type="caution">
    <text evidence="1">The sequence shown here is derived from an EMBL/GenBank/DDBJ whole genome shotgun (WGS) entry which is preliminary data.</text>
</comment>
<organism evidence="1 2">
    <name type="scientific">Nocardia donostiensis</name>
    <dbReference type="NCBI Taxonomy" id="1538463"/>
    <lineage>
        <taxon>Bacteria</taxon>
        <taxon>Bacillati</taxon>
        <taxon>Actinomycetota</taxon>
        <taxon>Actinomycetes</taxon>
        <taxon>Mycobacteriales</taxon>
        <taxon>Nocardiaceae</taxon>
        <taxon>Nocardia</taxon>
    </lineage>
</organism>
<sequence length="74" mass="8310">MTARTDLENELHGPLAASERLSEQEVAELLMLFRSAQQLERAGLAEAIDQMIAALPRIFRAPTKKIMFGDLLDR</sequence>
<dbReference type="EMBL" id="MUMY01000007">
    <property type="protein sequence ID" value="ONM48808.1"/>
    <property type="molecule type" value="Genomic_DNA"/>
</dbReference>